<reference evidence="1" key="1">
    <citation type="journal article" date="2014" name="Front. Microbiol.">
        <title>High frequency of phylogenetically diverse reductive dehalogenase-homologous genes in deep subseafloor sedimentary metagenomes.</title>
        <authorList>
            <person name="Kawai M."/>
            <person name="Futagami T."/>
            <person name="Toyoda A."/>
            <person name="Takaki Y."/>
            <person name="Nishi S."/>
            <person name="Hori S."/>
            <person name="Arai W."/>
            <person name="Tsubouchi T."/>
            <person name="Morono Y."/>
            <person name="Uchiyama I."/>
            <person name="Ito T."/>
            <person name="Fujiyama A."/>
            <person name="Inagaki F."/>
            <person name="Takami H."/>
        </authorList>
    </citation>
    <scope>NUCLEOTIDE SEQUENCE</scope>
    <source>
        <strain evidence="1">Expedition CK06-06</strain>
    </source>
</reference>
<comment type="caution">
    <text evidence="1">The sequence shown here is derived from an EMBL/GenBank/DDBJ whole genome shotgun (WGS) entry which is preliminary data.</text>
</comment>
<proteinExistence type="predicted"/>
<evidence type="ECO:0008006" key="2">
    <source>
        <dbReference type="Google" id="ProtNLM"/>
    </source>
</evidence>
<sequence>MTGRHLEPGPIYAYISPERMADEERRRLGFGDEPIRDIFSLLELNGLHILRQPIPEKSNISGIFIFFEVERAAFALINSAQTIGQQALIAAHEYCHYLKDRNAGPIIDNPDIFIDEYVSLYHPREK</sequence>
<dbReference type="AlphaFoldDB" id="X1F0D7"/>
<dbReference type="PANTHER" id="PTHR43236:SF1">
    <property type="entry name" value="BLL7220 PROTEIN"/>
    <property type="match status" value="1"/>
</dbReference>
<accession>X1F0D7</accession>
<name>X1F0D7_9ZZZZ</name>
<feature type="non-terminal residue" evidence="1">
    <location>
        <position position="126"/>
    </location>
</feature>
<protein>
    <recommendedName>
        <fullName evidence="2">IrrE N-terminal-like domain-containing protein</fullName>
    </recommendedName>
</protein>
<organism evidence="1">
    <name type="scientific">marine sediment metagenome</name>
    <dbReference type="NCBI Taxonomy" id="412755"/>
    <lineage>
        <taxon>unclassified sequences</taxon>
        <taxon>metagenomes</taxon>
        <taxon>ecological metagenomes</taxon>
    </lineage>
</organism>
<dbReference type="EMBL" id="BARU01014994">
    <property type="protein sequence ID" value="GAH39086.1"/>
    <property type="molecule type" value="Genomic_DNA"/>
</dbReference>
<gene>
    <name evidence="1" type="ORF">S03H2_26098</name>
</gene>
<evidence type="ECO:0000313" key="1">
    <source>
        <dbReference type="EMBL" id="GAH39086.1"/>
    </source>
</evidence>
<dbReference type="PANTHER" id="PTHR43236">
    <property type="entry name" value="ANTITOXIN HIGA1"/>
    <property type="match status" value="1"/>
</dbReference>
<dbReference type="InterPro" id="IPR052345">
    <property type="entry name" value="Rad_response_metalloprotease"/>
</dbReference>